<evidence type="ECO:0000256" key="1">
    <source>
        <dbReference type="ARBA" id="ARBA00004141"/>
    </source>
</evidence>
<protein>
    <submittedName>
        <fullName evidence="7">RDD family protein</fullName>
    </submittedName>
</protein>
<dbReference type="AlphaFoldDB" id="A0A9D9DJ42"/>
<organism evidence="7 8">
    <name type="scientific">Candidatus Onthovivens merdipullorum</name>
    <dbReference type="NCBI Taxonomy" id="2840889"/>
    <lineage>
        <taxon>Bacteria</taxon>
        <taxon>Bacillati</taxon>
        <taxon>Bacillota</taxon>
        <taxon>Bacilli</taxon>
        <taxon>Bacillales</taxon>
        <taxon>Candidatus Onthovivens</taxon>
    </lineage>
</organism>
<feature type="transmembrane region" description="Helical" evidence="5">
    <location>
        <begin position="309"/>
        <end position="332"/>
    </location>
</feature>
<evidence type="ECO:0000256" key="4">
    <source>
        <dbReference type="ARBA" id="ARBA00023136"/>
    </source>
</evidence>
<feature type="transmembrane region" description="Helical" evidence="5">
    <location>
        <begin position="260"/>
        <end position="281"/>
    </location>
</feature>
<dbReference type="Proteomes" id="UP000823613">
    <property type="component" value="Unassembled WGS sequence"/>
</dbReference>
<dbReference type="GO" id="GO:0016020">
    <property type="term" value="C:membrane"/>
    <property type="evidence" value="ECO:0007669"/>
    <property type="project" value="UniProtKB-SubCell"/>
</dbReference>
<evidence type="ECO:0000256" key="2">
    <source>
        <dbReference type="ARBA" id="ARBA00022692"/>
    </source>
</evidence>
<name>A0A9D9DJ42_9BACL</name>
<evidence type="ECO:0000313" key="8">
    <source>
        <dbReference type="Proteomes" id="UP000823613"/>
    </source>
</evidence>
<gene>
    <name evidence="7" type="ORF">IAC58_00735</name>
</gene>
<reference evidence="7" key="2">
    <citation type="journal article" date="2021" name="PeerJ">
        <title>Extensive microbial diversity within the chicken gut microbiome revealed by metagenomics and culture.</title>
        <authorList>
            <person name="Gilroy R."/>
            <person name="Ravi A."/>
            <person name="Getino M."/>
            <person name="Pursley I."/>
            <person name="Horton D.L."/>
            <person name="Alikhan N.F."/>
            <person name="Baker D."/>
            <person name="Gharbi K."/>
            <person name="Hall N."/>
            <person name="Watson M."/>
            <person name="Adriaenssens E.M."/>
            <person name="Foster-Nyarko E."/>
            <person name="Jarju S."/>
            <person name="Secka A."/>
            <person name="Antonio M."/>
            <person name="Oren A."/>
            <person name="Chaudhuri R.R."/>
            <person name="La Ragione R."/>
            <person name="Hildebrand F."/>
            <person name="Pallen M.J."/>
        </authorList>
    </citation>
    <scope>NUCLEOTIDE SEQUENCE</scope>
    <source>
        <strain evidence="7">11159</strain>
    </source>
</reference>
<evidence type="ECO:0000256" key="5">
    <source>
        <dbReference type="SAM" id="Phobius"/>
    </source>
</evidence>
<feature type="transmembrane region" description="Helical" evidence="5">
    <location>
        <begin position="352"/>
        <end position="374"/>
    </location>
</feature>
<accession>A0A9D9DJ42</accession>
<evidence type="ECO:0000313" key="7">
    <source>
        <dbReference type="EMBL" id="MBO8427075.1"/>
    </source>
</evidence>
<sequence length="395" mass="45820">MKNIFKNKIVDYTSHLACSPSKRFIALFIDFISMCVVTLFLYLGSYEILINNSSYINKDNTINEEVEYYNNLINETHLVEFEDDTLKERKSIDETVLTLVLKQINLSYTLDDSGNFNNHEPVQIEKYGIANKETDNIAYFYLNYLPSHNENNDIVDINNLTYEEFYKVHFEELGGSLYSELFTTKDDEIIYITPYVASRIYRYIYEDYSGGEDYYYNVINIYRYIFEESEKLVINSQNYYSNHYVIYEDAIIKQANMVNLSFVLTILVSFTLIIAIPQIFLKDGKTIGKSWQGIALISKKGKALPIGLLILRNVFSFLGYLLVSIMIPMLPMFNFSYNSFQVPLFYLGSLNISYGFILILIGIIAIISSIPSLFTKNKNSLIDYISRTNVIELKS</sequence>
<keyword evidence="3 5" id="KW-1133">Transmembrane helix</keyword>
<proteinExistence type="predicted"/>
<reference evidence="7" key="1">
    <citation type="submission" date="2020-10" db="EMBL/GenBank/DDBJ databases">
        <authorList>
            <person name="Gilroy R."/>
        </authorList>
    </citation>
    <scope>NUCLEOTIDE SEQUENCE</scope>
    <source>
        <strain evidence="7">11159</strain>
    </source>
</reference>
<feature type="domain" description="RDD" evidence="6">
    <location>
        <begin position="257"/>
        <end position="386"/>
    </location>
</feature>
<keyword evidence="4 5" id="KW-0472">Membrane</keyword>
<feature type="transmembrane region" description="Helical" evidence="5">
    <location>
        <begin position="24"/>
        <end position="44"/>
    </location>
</feature>
<evidence type="ECO:0000256" key="3">
    <source>
        <dbReference type="ARBA" id="ARBA00022989"/>
    </source>
</evidence>
<comment type="subcellular location">
    <subcellularLocation>
        <location evidence="1">Membrane</location>
        <topology evidence="1">Multi-pass membrane protein</topology>
    </subcellularLocation>
</comment>
<evidence type="ECO:0000259" key="6">
    <source>
        <dbReference type="Pfam" id="PF06271"/>
    </source>
</evidence>
<keyword evidence="2 5" id="KW-0812">Transmembrane</keyword>
<dbReference type="EMBL" id="JADIMY010000013">
    <property type="protein sequence ID" value="MBO8427075.1"/>
    <property type="molecule type" value="Genomic_DNA"/>
</dbReference>
<dbReference type="InterPro" id="IPR010432">
    <property type="entry name" value="RDD"/>
</dbReference>
<comment type="caution">
    <text evidence="7">The sequence shown here is derived from an EMBL/GenBank/DDBJ whole genome shotgun (WGS) entry which is preliminary data.</text>
</comment>
<dbReference type="Pfam" id="PF06271">
    <property type="entry name" value="RDD"/>
    <property type="match status" value="1"/>
</dbReference>